<evidence type="ECO:0000313" key="2">
    <source>
        <dbReference type="EMBL" id="KAE8077112.1"/>
    </source>
</evidence>
<reference evidence="2 3" key="1">
    <citation type="submission" date="2019-06" db="EMBL/GenBank/DDBJ databases">
        <title>A chromosomal-level reference genome of Carpinus fangiana (Coryloideae, Betulaceae).</title>
        <authorList>
            <person name="Yang X."/>
            <person name="Wang Z."/>
            <person name="Zhang L."/>
            <person name="Hao G."/>
            <person name="Liu J."/>
            <person name="Yang Y."/>
        </authorList>
    </citation>
    <scope>NUCLEOTIDE SEQUENCE [LARGE SCALE GENOMIC DNA]</scope>
    <source>
        <strain evidence="2">Cfa_2016G</strain>
        <tissue evidence="2">Leaf</tissue>
    </source>
</reference>
<name>A0A5N6RDW4_9ROSI</name>
<dbReference type="PANTHER" id="PTHR34546:SF3">
    <property type="entry name" value="OS06G0153600 PROTEIN"/>
    <property type="match status" value="1"/>
</dbReference>
<accession>A0A5N6RDW4</accession>
<dbReference type="OrthoDB" id="1929495at2759"/>
<feature type="region of interest" description="Disordered" evidence="1">
    <location>
        <begin position="123"/>
        <end position="152"/>
    </location>
</feature>
<proteinExistence type="predicted"/>
<evidence type="ECO:0000313" key="3">
    <source>
        <dbReference type="Proteomes" id="UP000327013"/>
    </source>
</evidence>
<organism evidence="2 3">
    <name type="scientific">Carpinus fangiana</name>
    <dbReference type="NCBI Taxonomy" id="176857"/>
    <lineage>
        <taxon>Eukaryota</taxon>
        <taxon>Viridiplantae</taxon>
        <taxon>Streptophyta</taxon>
        <taxon>Embryophyta</taxon>
        <taxon>Tracheophyta</taxon>
        <taxon>Spermatophyta</taxon>
        <taxon>Magnoliopsida</taxon>
        <taxon>eudicotyledons</taxon>
        <taxon>Gunneridae</taxon>
        <taxon>Pentapetalae</taxon>
        <taxon>rosids</taxon>
        <taxon>fabids</taxon>
        <taxon>Fagales</taxon>
        <taxon>Betulaceae</taxon>
        <taxon>Carpinus</taxon>
    </lineage>
</organism>
<feature type="compositionally biased region" description="Acidic residues" evidence="1">
    <location>
        <begin position="124"/>
        <end position="152"/>
    </location>
</feature>
<feature type="region of interest" description="Disordered" evidence="1">
    <location>
        <begin position="21"/>
        <end position="72"/>
    </location>
</feature>
<keyword evidence="3" id="KW-1185">Reference proteome</keyword>
<dbReference type="AlphaFoldDB" id="A0A5N6RDW4"/>
<protein>
    <submittedName>
        <fullName evidence="2">Uncharacterized protein</fullName>
    </submittedName>
</protein>
<dbReference type="Proteomes" id="UP000327013">
    <property type="component" value="Chromosome 6"/>
</dbReference>
<feature type="compositionally biased region" description="Basic residues" evidence="1">
    <location>
        <begin position="34"/>
        <end position="47"/>
    </location>
</feature>
<evidence type="ECO:0000256" key="1">
    <source>
        <dbReference type="SAM" id="MobiDB-lite"/>
    </source>
</evidence>
<feature type="compositionally biased region" description="Pro residues" evidence="1">
    <location>
        <begin position="53"/>
        <end position="68"/>
    </location>
</feature>
<sequence length="324" mass="36236">MPNPNHRFNYPLYHQQTIIPNYRPTPCTRNSLKPTKKVKKKKNKNKNKMSQPDLPPDLGPEWPCPEPLEPALEASGWPALKPVSTPKDQPLSADEHAHFAAIQLQYKAAEACRKFFTKRVDFNANEDEDEDEDDNGDDEDDEMSEEGSDENEESRFFLMMFVEDSELRSCFEKNYETGDFCCLVCRGIGKKAWKRYKGCAGLVQHSIAISKTKRKRAHRAFGHVVCKVLGWDIDRFPTIVLKDEPLSRSLAKSIELKGGPEGNDDDNKDDSSVIKENVVSANDGSGENGASVDENNGENAVYVNASIGEHAVSVSGDNGDDREV</sequence>
<feature type="region of interest" description="Disordered" evidence="1">
    <location>
        <begin position="253"/>
        <end position="297"/>
    </location>
</feature>
<gene>
    <name evidence="2" type="ORF">FH972_015710</name>
</gene>
<dbReference type="PANTHER" id="PTHR34546">
    <property type="entry name" value="OS06G0153600 PROTEIN"/>
    <property type="match status" value="1"/>
</dbReference>
<dbReference type="EMBL" id="CM017326">
    <property type="protein sequence ID" value="KAE8077112.1"/>
    <property type="molecule type" value="Genomic_DNA"/>
</dbReference>